<evidence type="ECO:0000313" key="2">
    <source>
        <dbReference type="Proteomes" id="UP000790377"/>
    </source>
</evidence>
<name>A0ACB8A948_9AGAM</name>
<organism evidence="1 2">
    <name type="scientific">Hygrophoropsis aurantiaca</name>
    <dbReference type="NCBI Taxonomy" id="72124"/>
    <lineage>
        <taxon>Eukaryota</taxon>
        <taxon>Fungi</taxon>
        <taxon>Dikarya</taxon>
        <taxon>Basidiomycota</taxon>
        <taxon>Agaricomycotina</taxon>
        <taxon>Agaricomycetes</taxon>
        <taxon>Agaricomycetidae</taxon>
        <taxon>Boletales</taxon>
        <taxon>Coniophorineae</taxon>
        <taxon>Hygrophoropsidaceae</taxon>
        <taxon>Hygrophoropsis</taxon>
    </lineage>
</organism>
<dbReference type="EMBL" id="MU267732">
    <property type="protein sequence ID" value="KAH7909996.1"/>
    <property type="molecule type" value="Genomic_DNA"/>
</dbReference>
<accession>A0ACB8A948</accession>
<comment type="caution">
    <text evidence="1">The sequence shown here is derived from an EMBL/GenBank/DDBJ whole genome shotgun (WGS) entry which is preliminary data.</text>
</comment>
<evidence type="ECO:0000313" key="1">
    <source>
        <dbReference type="EMBL" id="KAH7909996.1"/>
    </source>
</evidence>
<keyword evidence="2" id="KW-1185">Reference proteome</keyword>
<protein>
    <submittedName>
        <fullName evidence="1">Uncharacterized protein</fullName>
    </submittedName>
</protein>
<reference evidence="1" key="1">
    <citation type="journal article" date="2021" name="New Phytol.">
        <title>Evolutionary innovations through gain and loss of genes in the ectomycorrhizal Boletales.</title>
        <authorList>
            <person name="Wu G."/>
            <person name="Miyauchi S."/>
            <person name="Morin E."/>
            <person name="Kuo A."/>
            <person name="Drula E."/>
            <person name="Varga T."/>
            <person name="Kohler A."/>
            <person name="Feng B."/>
            <person name="Cao Y."/>
            <person name="Lipzen A."/>
            <person name="Daum C."/>
            <person name="Hundley H."/>
            <person name="Pangilinan J."/>
            <person name="Johnson J."/>
            <person name="Barry K."/>
            <person name="LaButti K."/>
            <person name="Ng V."/>
            <person name="Ahrendt S."/>
            <person name="Min B."/>
            <person name="Choi I.G."/>
            <person name="Park H."/>
            <person name="Plett J.M."/>
            <person name="Magnuson J."/>
            <person name="Spatafora J.W."/>
            <person name="Nagy L.G."/>
            <person name="Henrissat B."/>
            <person name="Grigoriev I.V."/>
            <person name="Yang Z.L."/>
            <person name="Xu J."/>
            <person name="Martin F.M."/>
        </authorList>
    </citation>
    <scope>NUCLEOTIDE SEQUENCE</scope>
    <source>
        <strain evidence="1">ATCC 28755</strain>
    </source>
</reference>
<sequence length="207" mass="23200">MFSFFNNLWTSARDEEKPVASTSRLPIRESVAQVQNHATTSSDPAVRTNSSNAESGEPLSPPSPISPPPAAYYSPTQIQERMIIEFFGGRSQRTRTREPAPPAYSQEGDCEKLPTYDECTTEPVTLARYLFVYGFFFPVFWLVGITIIFSPLRVSPGWESDKTEEEKQQLLSEMRATELKWAKRCLLATVTLISAVAILALIIVFAK</sequence>
<gene>
    <name evidence="1" type="ORF">BJ138DRAFT_1066079</name>
</gene>
<proteinExistence type="predicted"/>
<dbReference type="Proteomes" id="UP000790377">
    <property type="component" value="Unassembled WGS sequence"/>
</dbReference>